<feature type="compositionally biased region" description="Basic and acidic residues" evidence="1">
    <location>
        <begin position="293"/>
        <end position="317"/>
    </location>
</feature>
<keyword evidence="2" id="KW-0472">Membrane</keyword>
<keyword evidence="2" id="KW-0812">Transmembrane</keyword>
<feature type="transmembrane region" description="Helical" evidence="2">
    <location>
        <begin position="51"/>
        <end position="70"/>
    </location>
</feature>
<dbReference type="RefSeq" id="WP_117402652.1">
    <property type="nucleotide sequence ID" value="NZ_QVNQ01000009.1"/>
</dbReference>
<comment type="caution">
    <text evidence="3">The sequence shown here is derived from an EMBL/GenBank/DDBJ whole genome shotgun (WGS) entry which is preliminary data.</text>
</comment>
<sequence length="342" mass="35908">MSVPSPSPPAPSGAAPVLRVTLGRGAYRWPFRVALAALAVGALAGPSSRAAGYGGGALVALAAAVWAFAIHRDRLVVTMTGTGLVLRRGADEATVPGGAVDAVGIVWRGTDPVWTVWFDPGAAPGVDAVTTVEGDAAVLLRDRDLPSGRLPAVRAAVTEELGLRWRVLDGTGEEIDPPKADALGRADHVLVDGVLTNGGLANGAGRYRDERDGALLAVASGRRTVVLRDPNAGRLLVFRRTPRPTRRRIVRVSDADGRFLGTVRGPREPSFHTPSGMLLGTTRQHGDRHVVTGIDGRESASLRRTGGPDEGRVRLERSPSAPEPLRTLALALPLVVRSARRS</sequence>
<reference evidence="3 4" key="1">
    <citation type="submission" date="2018-08" db="EMBL/GenBank/DDBJ databases">
        <title>Actinomadura spongicola sp. nov., isolated from marine sponge Leucetta chagosensis.</title>
        <authorList>
            <person name="Li L."/>
            <person name="Lin H.W."/>
        </authorList>
    </citation>
    <scope>NUCLEOTIDE SEQUENCE [LARGE SCALE GENOMIC DNA]</scope>
    <source>
        <strain evidence="3 4">LHW52907</strain>
    </source>
</reference>
<evidence type="ECO:0000313" key="3">
    <source>
        <dbReference type="EMBL" id="RFS82370.1"/>
    </source>
</evidence>
<dbReference type="AlphaFoldDB" id="A0A372GAI1"/>
<gene>
    <name evidence="3" type="ORF">D0T12_26540</name>
</gene>
<dbReference type="EMBL" id="QVNQ01000009">
    <property type="protein sequence ID" value="RFS82370.1"/>
    <property type="molecule type" value="Genomic_DNA"/>
</dbReference>
<accession>A0A372GAI1</accession>
<dbReference type="OrthoDB" id="3457546at2"/>
<keyword evidence="4" id="KW-1185">Reference proteome</keyword>
<evidence type="ECO:0000256" key="2">
    <source>
        <dbReference type="SAM" id="Phobius"/>
    </source>
</evidence>
<dbReference type="Proteomes" id="UP000262882">
    <property type="component" value="Unassembled WGS sequence"/>
</dbReference>
<feature type="region of interest" description="Disordered" evidence="1">
    <location>
        <begin position="293"/>
        <end position="321"/>
    </location>
</feature>
<protein>
    <submittedName>
        <fullName evidence="3">Uncharacterized protein</fullName>
    </submittedName>
</protein>
<evidence type="ECO:0000313" key="4">
    <source>
        <dbReference type="Proteomes" id="UP000262882"/>
    </source>
</evidence>
<organism evidence="3 4">
    <name type="scientific">Actinomadura spongiicola</name>
    <dbReference type="NCBI Taxonomy" id="2303421"/>
    <lineage>
        <taxon>Bacteria</taxon>
        <taxon>Bacillati</taxon>
        <taxon>Actinomycetota</taxon>
        <taxon>Actinomycetes</taxon>
        <taxon>Streptosporangiales</taxon>
        <taxon>Thermomonosporaceae</taxon>
        <taxon>Actinomadura</taxon>
    </lineage>
</organism>
<keyword evidence="2" id="KW-1133">Transmembrane helix</keyword>
<proteinExistence type="predicted"/>
<name>A0A372GAI1_9ACTN</name>
<evidence type="ECO:0000256" key="1">
    <source>
        <dbReference type="SAM" id="MobiDB-lite"/>
    </source>
</evidence>